<dbReference type="PANTHER" id="PTHR46889">
    <property type="entry name" value="TRANSPOSASE INSF FOR INSERTION SEQUENCE IS3B-RELATED"/>
    <property type="match status" value="1"/>
</dbReference>
<evidence type="ECO:0000313" key="4">
    <source>
        <dbReference type="EMBL" id="MDJ1114247.1"/>
    </source>
</evidence>
<dbReference type="InterPro" id="IPR012337">
    <property type="entry name" value="RNaseH-like_sf"/>
</dbReference>
<feature type="coiled-coil region" evidence="2">
    <location>
        <begin position="65"/>
        <end position="92"/>
    </location>
</feature>
<comment type="caution">
    <text evidence="4">The sequence shown here is derived from an EMBL/GenBank/DDBJ whole genome shotgun (WGS) entry which is preliminary data.</text>
</comment>
<proteinExistence type="predicted"/>
<dbReference type="EMBL" id="JASJND010000005">
    <property type="protein sequence ID" value="MDJ1114247.1"/>
    <property type="molecule type" value="Genomic_DNA"/>
</dbReference>
<dbReference type="PROSITE" id="PS50994">
    <property type="entry name" value="INTEGRASE"/>
    <property type="match status" value="1"/>
</dbReference>
<dbReference type="Gene3D" id="3.30.420.10">
    <property type="entry name" value="Ribonuclease H-like superfamily/Ribonuclease H"/>
    <property type="match status" value="1"/>
</dbReference>
<feature type="domain" description="Integrase catalytic" evidence="3">
    <location>
        <begin position="241"/>
        <end position="412"/>
    </location>
</feature>
<reference evidence="4 5" key="1">
    <citation type="submission" date="2023-05" db="EMBL/GenBank/DDBJ databases">
        <title>Microbacterium dauci sp.nov., Isolated from Carrot Rhizosphere Soil.</title>
        <authorList>
            <person name="Xiao Z."/>
            <person name="Zheng J."/>
        </authorList>
    </citation>
    <scope>NUCLEOTIDE SEQUENCE [LARGE SCALE GENOMIC DNA]</scope>
    <source>
        <strain evidence="4 5">LX3-4</strain>
    </source>
</reference>
<protein>
    <submittedName>
        <fullName evidence="4">IS3 family transposase</fullName>
    </submittedName>
</protein>
<evidence type="ECO:0000259" key="3">
    <source>
        <dbReference type="PROSITE" id="PS50994"/>
    </source>
</evidence>
<dbReference type="Gene3D" id="1.10.10.10">
    <property type="entry name" value="Winged helix-like DNA-binding domain superfamily/Winged helix DNA-binding domain"/>
    <property type="match status" value="1"/>
</dbReference>
<evidence type="ECO:0000256" key="1">
    <source>
        <dbReference type="ARBA" id="ARBA00002286"/>
    </source>
</evidence>
<sequence length="433" mass="48059">MAAPRKYSEELKERATRMALDARRDPATKTGAIKRIADQLDIHPEALRTWVRQAEIDAGEAPGTTTADTQKIADLEREVRELRRANEILKTASAFFAAGGARPQAEVTEVPTAVLVDYIDEHRDRFGVEPICHVLRDAGLKIAPSTYYAAKTRPPSARAVRDEQLKADIAAVHADNLGVYGARKIHAELNREGVSVARCTVERLMRELGLRGLRRDKQVKTTSGDGAETERPADLVGRAFTATAPNQLWVADLTYIRTHAGWVYAAFVIDVFSRLVVGWQVSTSLRTDLALDALDMGLWQRRRNGQDTTGLVHHSDRGVQYRAIRYTERLAEADAVASVGSKGDSYDNAMAEAFNSLFKGECIRNPAMRPKGGWASIRDVEIAVAEYVDWFNQRRLHGEIGHVPPAEFERSHWASLDATRYAHEQVPIGAGSR</sequence>
<dbReference type="SUPFAM" id="SSF46689">
    <property type="entry name" value="Homeodomain-like"/>
    <property type="match status" value="1"/>
</dbReference>
<dbReference type="InterPro" id="IPR036397">
    <property type="entry name" value="RNaseH_sf"/>
</dbReference>
<dbReference type="InterPro" id="IPR048020">
    <property type="entry name" value="Transpos_IS3"/>
</dbReference>
<dbReference type="InterPro" id="IPR025948">
    <property type="entry name" value="HTH-like_dom"/>
</dbReference>
<dbReference type="InterPro" id="IPR001584">
    <property type="entry name" value="Integrase_cat-core"/>
</dbReference>
<evidence type="ECO:0000256" key="2">
    <source>
        <dbReference type="SAM" id="Coils"/>
    </source>
</evidence>
<evidence type="ECO:0000313" key="5">
    <source>
        <dbReference type="Proteomes" id="UP001321481"/>
    </source>
</evidence>
<dbReference type="PANTHER" id="PTHR46889:SF4">
    <property type="entry name" value="TRANSPOSASE INSO FOR INSERTION SEQUENCE ELEMENT IS911B-RELATED"/>
    <property type="match status" value="1"/>
</dbReference>
<keyword evidence="2" id="KW-0175">Coiled coil</keyword>
<organism evidence="4 5">
    <name type="scientific">Microbacterium dauci</name>
    <dbReference type="NCBI Taxonomy" id="3048008"/>
    <lineage>
        <taxon>Bacteria</taxon>
        <taxon>Bacillati</taxon>
        <taxon>Actinomycetota</taxon>
        <taxon>Actinomycetes</taxon>
        <taxon>Micrococcales</taxon>
        <taxon>Microbacteriaceae</taxon>
        <taxon>Microbacterium</taxon>
    </lineage>
</organism>
<dbReference type="InterPro" id="IPR036388">
    <property type="entry name" value="WH-like_DNA-bd_sf"/>
</dbReference>
<dbReference type="Pfam" id="PF13276">
    <property type="entry name" value="HTH_21"/>
    <property type="match status" value="1"/>
</dbReference>
<dbReference type="Pfam" id="PF00665">
    <property type="entry name" value="rve"/>
    <property type="match status" value="1"/>
</dbReference>
<keyword evidence="5" id="KW-1185">Reference proteome</keyword>
<comment type="function">
    <text evidence="1">Involved in the transposition of the insertion sequence.</text>
</comment>
<dbReference type="Proteomes" id="UP001321481">
    <property type="component" value="Unassembled WGS sequence"/>
</dbReference>
<dbReference type="NCBIfam" id="NF033516">
    <property type="entry name" value="transpos_IS3"/>
    <property type="match status" value="1"/>
</dbReference>
<gene>
    <name evidence="4" type="ORF">QNI14_07265</name>
</gene>
<name>A0ABT6ZDL2_9MICO</name>
<dbReference type="Pfam" id="PF01527">
    <property type="entry name" value="HTH_Tnp_1"/>
    <property type="match status" value="1"/>
</dbReference>
<dbReference type="Pfam" id="PF13333">
    <property type="entry name" value="rve_2"/>
    <property type="match status" value="1"/>
</dbReference>
<accession>A0ABT6ZDL2</accession>
<dbReference type="InterPro" id="IPR009057">
    <property type="entry name" value="Homeodomain-like_sf"/>
</dbReference>
<dbReference type="InterPro" id="IPR002514">
    <property type="entry name" value="Transposase_8"/>
</dbReference>
<dbReference type="SUPFAM" id="SSF53098">
    <property type="entry name" value="Ribonuclease H-like"/>
    <property type="match status" value="1"/>
</dbReference>
<dbReference type="RefSeq" id="WP_283715845.1">
    <property type="nucleotide sequence ID" value="NZ_JASJND010000005.1"/>
</dbReference>
<dbReference type="InterPro" id="IPR050900">
    <property type="entry name" value="Transposase_IS3/IS150/IS904"/>
</dbReference>